<feature type="transmembrane region" description="Helical" evidence="1">
    <location>
        <begin position="127"/>
        <end position="148"/>
    </location>
</feature>
<dbReference type="EMBL" id="CP048000">
    <property type="protein sequence ID" value="QHQ60205.1"/>
    <property type="molecule type" value="Genomic_DNA"/>
</dbReference>
<sequence length="231" mass="25762">MNWLVILVLVVLAGYALNGRRVGFIRTVFTLFSTIIALIVTSWVSPAISKELQKNDKVMGFVTEKVSKVIEFKDMGEKKPDQVNFINKLPLPKIMKHTLIENNTKDVYTAMAVKNFKGYIINSIARIIINAAVFLLVVLFITIGLALLCETLDIISKLPLINGLNKTAGLLAGLLQGIIVIWIGCIFITILSSTKWGEVVFQLINENTFLSTIYNNNLLLSFIMNLGKILF</sequence>
<feature type="transmembrane region" description="Helical" evidence="1">
    <location>
        <begin position="28"/>
        <end position="49"/>
    </location>
</feature>
<evidence type="ECO:0008006" key="4">
    <source>
        <dbReference type="Google" id="ProtNLM"/>
    </source>
</evidence>
<dbReference type="RefSeq" id="WP_161837041.1">
    <property type="nucleotide sequence ID" value="NZ_CP048000.1"/>
</dbReference>
<keyword evidence="1" id="KW-0812">Transmembrane</keyword>
<feature type="transmembrane region" description="Helical" evidence="1">
    <location>
        <begin position="168"/>
        <end position="191"/>
    </location>
</feature>
<proteinExistence type="predicted"/>
<reference evidence="2 3" key="1">
    <citation type="submission" date="2020-01" db="EMBL/GenBank/DDBJ databases">
        <title>Genome analysis of Anaerocolumna sp. CBA3638.</title>
        <authorList>
            <person name="Kim J."/>
            <person name="Roh S.W."/>
        </authorList>
    </citation>
    <scope>NUCLEOTIDE SEQUENCE [LARGE SCALE GENOMIC DNA]</scope>
    <source>
        <strain evidence="2 3">CBA3638</strain>
    </source>
</reference>
<keyword evidence="1" id="KW-1133">Transmembrane helix</keyword>
<dbReference type="AlphaFoldDB" id="A0A6P1TKN5"/>
<gene>
    <name evidence="2" type="ORF">Ana3638_04970</name>
</gene>
<accession>A0A6P1TKN5</accession>
<dbReference type="KEGG" id="anr:Ana3638_04970"/>
<evidence type="ECO:0000313" key="2">
    <source>
        <dbReference type="EMBL" id="QHQ60205.1"/>
    </source>
</evidence>
<dbReference type="Proteomes" id="UP000464314">
    <property type="component" value="Chromosome"/>
</dbReference>
<evidence type="ECO:0000256" key="1">
    <source>
        <dbReference type="SAM" id="Phobius"/>
    </source>
</evidence>
<organism evidence="2 3">
    <name type="scientific">Anaerocolumna sedimenticola</name>
    <dbReference type="NCBI Taxonomy" id="2696063"/>
    <lineage>
        <taxon>Bacteria</taxon>
        <taxon>Bacillati</taxon>
        <taxon>Bacillota</taxon>
        <taxon>Clostridia</taxon>
        <taxon>Lachnospirales</taxon>
        <taxon>Lachnospiraceae</taxon>
        <taxon>Anaerocolumna</taxon>
    </lineage>
</organism>
<evidence type="ECO:0000313" key="3">
    <source>
        <dbReference type="Proteomes" id="UP000464314"/>
    </source>
</evidence>
<protein>
    <recommendedName>
        <fullName evidence="4">Colicin V production protein</fullName>
    </recommendedName>
</protein>
<keyword evidence="1" id="KW-0472">Membrane</keyword>
<name>A0A6P1TKN5_9FIRM</name>
<keyword evidence="3" id="KW-1185">Reference proteome</keyword>